<dbReference type="AlphaFoldDB" id="A0A6J4RI99"/>
<dbReference type="PANTHER" id="PTHR13789">
    <property type="entry name" value="MONOOXYGENASE"/>
    <property type="match status" value="1"/>
</dbReference>
<dbReference type="SUPFAM" id="SSF51905">
    <property type="entry name" value="FAD/NAD(P)-binding domain"/>
    <property type="match status" value="1"/>
</dbReference>
<dbReference type="GO" id="GO:0071949">
    <property type="term" value="F:FAD binding"/>
    <property type="evidence" value="ECO:0007669"/>
    <property type="project" value="InterPro"/>
</dbReference>
<sequence length="141" mass="14236">MARVRAVIVGAGIGGLSAAVALEDAGVEVVILERAERLDPVGAGISLFRNAMSALGRLGVSDAVTRRAAPAFRVEIRAADGRVLGAMPEDVIAGALALHRGDLQMALLEASPSPRLGADVVAVAEDGAGVLVKCRDGTSEG</sequence>
<organism evidence="4">
    <name type="scientific">uncultured Solirubrobacteraceae bacterium</name>
    <dbReference type="NCBI Taxonomy" id="1162706"/>
    <lineage>
        <taxon>Bacteria</taxon>
        <taxon>Bacillati</taxon>
        <taxon>Actinomycetota</taxon>
        <taxon>Thermoleophilia</taxon>
        <taxon>Solirubrobacterales</taxon>
        <taxon>Solirubrobacteraceae</taxon>
        <taxon>environmental samples</taxon>
    </lineage>
</organism>
<dbReference type="EMBL" id="CADCVL010000059">
    <property type="protein sequence ID" value="CAA9466856.1"/>
    <property type="molecule type" value="Genomic_DNA"/>
</dbReference>
<keyword evidence="1" id="KW-0560">Oxidoreductase</keyword>
<dbReference type="InterPro" id="IPR036188">
    <property type="entry name" value="FAD/NAD-bd_sf"/>
</dbReference>
<accession>A0A6J4RI99</accession>
<keyword evidence="2" id="KW-0503">Monooxygenase</keyword>
<evidence type="ECO:0000259" key="3">
    <source>
        <dbReference type="Pfam" id="PF01494"/>
    </source>
</evidence>
<proteinExistence type="predicted"/>
<evidence type="ECO:0000313" key="4">
    <source>
        <dbReference type="EMBL" id="CAA9466856.1"/>
    </source>
</evidence>
<dbReference type="PANTHER" id="PTHR13789:SF309">
    <property type="entry name" value="PUTATIVE (AFU_ORTHOLOGUE AFUA_6G14510)-RELATED"/>
    <property type="match status" value="1"/>
</dbReference>
<dbReference type="Gene3D" id="3.50.50.60">
    <property type="entry name" value="FAD/NAD(P)-binding domain"/>
    <property type="match status" value="1"/>
</dbReference>
<feature type="domain" description="FAD-binding" evidence="3">
    <location>
        <begin position="4"/>
        <end position="137"/>
    </location>
</feature>
<gene>
    <name evidence="4" type="ORF">AVDCRST_MAG65-375</name>
</gene>
<evidence type="ECO:0000256" key="2">
    <source>
        <dbReference type="ARBA" id="ARBA00023033"/>
    </source>
</evidence>
<dbReference type="InterPro" id="IPR050493">
    <property type="entry name" value="FAD-dep_Monooxygenase_BioMet"/>
</dbReference>
<reference evidence="4" key="1">
    <citation type="submission" date="2020-02" db="EMBL/GenBank/DDBJ databases">
        <authorList>
            <person name="Meier V. D."/>
        </authorList>
    </citation>
    <scope>NUCLEOTIDE SEQUENCE</scope>
    <source>
        <strain evidence="4">AVDCRST_MAG65</strain>
    </source>
</reference>
<protein>
    <recommendedName>
        <fullName evidence="3">FAD-binding domain-containing protein</fullName>
    </recommendedName>
</protein>
<evidence type="ECO:0000256" key="1">
    <source>
        <dbReference type="ARBA" id="ARBA00023002"/>
    </source>
</evidence>
<dbReference type="Pfam" id="PF01494">
    <property type="entry name" value="FAD_binding_3"/>
    <property type="match status" value="1"/>
</dbReference>
<feature type="non-terminal residue" evidence="4">
    <location>
        <position position="141"/>
    </location>
</feature>
<dbReference type="GO" id="GO:0004497">
    <property type="term" value="F:monooxygenase activity"/>
    <property type="evidence" value="ECO:0007669"/>
    <property type="project" value="UniProtKB-KW"/>
</dbReference>
<name>A0A6J4RI99_9ACTN</name>
<dbReference type="InterPro" id="IPR002938">
    <property type="entry name" value="FAD-bd"/>
</dbReference>